<keyword evidence="5" id="KW-1185">Reference proteome</keyword>
<dbReference type="CDD" id="cd10747">
    <property type="entry name" value="DnaJ_C"/>
    <property type="match status" value="1"/>
</dbReference>
<keyword evidence="1" id="KW-0143">Chaperone</keyword>
<name>A0A835I3J0_9MAGN</name>
<dbReference type="FunFam" id="2.60.260.20:FF:000015">
    <property type="entry name" value="Heat shock protein 40"/>
    <property type="match status" value="1"/>
</dbReference>
<evidence type="ECO:0000313" key="4">
    <source>
        <dbReference type="EMBL" id="KAF9608982.1"/>
    </source>
</evidence>
<dbReference type="PROSITE" id="PS50076">
    <property type="entry name" value="DNAJ_2"/>
    <property type="match status" value="1"/>
</dbReference>
<feature type="compositionally biased region" description="Low complexity" evidence="2">
    <location>
        <begin position="98"/>
        <end position="110"/>
    </location>
</feature>
<dbReference type="GO" id="GO:0051082">
    <property type="term" value="F:unfolded protein binding"/>
    <property type="evidence" value="ECO:0007669"/>
    <property type="project" value="InterPro"/>
</dbReference>
<gene>
    <name evidence="4" type="ORF">IFM89_012321</name>
</gene>
<dbReference type="Pfam" id="PF01556">
    <property type="entry name" value="DnaJ_C"/>
    <property type="match status" value="1"/>
</dbReference>
<dbReference type="OrthoDB" id="550424at2759"/>
<feature type="compositionally biased region" description="Polar residues" evidence="2">
    <location>
        <begin position="122"/>
        <end position="134"/>
    </location>
</feature>
<dbReference type="Gene3D" id="2.60.260.20">
    <property type="entry name" value="Urease metallochaperone UreE, N-terminal domain"/>
    <property type="match status" value="2"/>
</dbReference>
<reference evidence="4 5" key="1">
    <citation type="submission" date="2020-10" db="EMBL/GenBank/DDBJ databases">
        <title>The Coptis chinensis genome and diversification of protoberbering-type alkaloids.</title>
        <authorList>
            <person name="Wang B."/>
            <person name="Shu S."/>
            <person name="Song C."/>
            <person name="Liu Y."/>
        </authorList>
    </citation>
    <scope>NUCLEOTIDE SEQUENCE [LARGE SCALE GENOMIC DNA]</scope>
    <source>
        <strain evidence="4">HL-2020</strain>
        <tissue evidence="4">Leaf</tissue>
    </source>
</reference>
<dbReference type="CDD" id="cd06257">
    <property type="entry name" value="DnaJ"/>
    <property type="match status" value="1"/>
</dbReference>
<dbReference type="EMBL" id="JADFTS010000004">
    <property type="protein sequence ID" value="KAF9608982.1"/>
    <property type="molecule type" value="Genomic_DNA"/>
</dbReference>
<dbReference type="Proteomes" id="UP000631114">
    <property type="component" value="Unassembled WGS sequence"/>
</dbReference>
<dbReference type="GO" id="GO:0006457">
    <property type="term" value="P:protein folding"/>
    <property type="evidence" value="ECO:0007669"/>
    <property type="project" value="InterPro"/>
</dbReference>
<dbReference type="SUPFAM" id="SSF46565">
    <property type="entry name" value="Chaperone J-domain"/>
    <property type="match status" value="1"/>
</dbReference>
<comment type="caution">
    <text evidence="4">The sequence shown here is derived from an EMBL/GenBank/DDBJ whole genome shotgun (WGS) entry which is preliminary data.</text>
</comment>
<dbReference type="PANTHER" id="PTHR24078:SF522">
    <property type="entry name" value="DNAJ CHAPERONE C-TERMINAL DOMAIN-CONTAINING PROTEIN"/>
    <property type="match status" value="1"/>
</dbReference>
<dbReference type="InterPro" id="IPR008971">
    <property type="entry name" value="HSP40/DnaJ_pept-bd"/>
</dbReference>
<dbReference type="SMART" id="SM00271">
    <property type="entry name" value="DnaJ"/>
    <property type="match status" value="1"/>
</dbReference>
<dbReference type="InterPro" id="IPR002939">
    <property type="entry name" value="DnaJ_C"/>
</dbReference>
<dbReference type="FunFam" id="2.60.260.20:FF:000006">
    <property type="entry name" value="DnaJ subfamily B member 13"/>
    <property type="match status" value="1"/>
</dbReference>
<evidence type="ECO:0000256" key="1">
    <source>
        <dbReference type="ARBA" id="ARBA00023186"/>
    </source>
</evidence>
<dbReference type="GO" id="GO:0051087">
    <property type="term" value="F:protein-folding chaperone binding"/>
    <property type="evidence" value="ECO:0007669"/>
    <property type="project" value="TreeGrafter"/>
</dbReference>
<protein>
    <recommendedName>
        <fullName evidence="3">J domain-containing protein</fullName>
    </recommendedName>
</protein>
<accession>A0A835I3J0</accession>
<evidence type="ECO:0000256" key="2">
    <source>
        <dbReference type="SAM" id="MobiDB-lite"/>
    </source>
</evidence>
<proteinExistence type="predicted"/>
<dbReference type="PRINTS" id="PR00625">
    <property type="entry name" value="JDOMAIN"/>
</dbReference>
<organism evidence="4 5">
    <name type="scientific">Coptis chinensis</name>
    <dbReference type="NCBI Taxonomy" id="261450"/>
    <lineage>
        <taxon>Eukaryota</taxon>
        <taxon>Viridiplantae</taxon>
        <taxon>Streptophyta</taxon>
        <taxon>Embryophyta</taxon>
        <taxon>Tracheophyta</taxon>
        <taxon>Spermatophyta</taxon>
        <taxon>Magnoliopsida</taxon>
        <taxon>Ranunculales</taxon>
        <taxon>Ranunculaceae</taxon>
        <taxon>Coptidoideae</taxon>
        <taxon>Coptis</taxon>
    </lineage>
</organism>
<dbReference type="SUPFAM" id="SSF49493">
    <property type="entry name" value="HSP40/DnaJ peptide-binding domain"/>
    <property type="match status" value="2"/>
</dbReference>
<feature type="domain" description="J" evidence="3">
    <location>
        <begin position="8"/>
        <end position="67"/>
    </location>
</feature>
<sequence>MGDHPTTDFHNALGVAKSASMRDICKAYKSLVMRWHPDKNPTSTKKEAESKFRSINEAYAALKRKKQEESTNCVANDSSDDDPTTPKTSNSNHRRTTSQFSSMPSSLPKSASRRTYSPAPTPTSLPKSVSRRNTNPIMFSYSTVRRKPPPIEKKLDCTLEELCNGCVKKIKITRDVVTQNGTIAQEEEMLRIKIKPGWKKGTKITFEGIGDERPGYLPADITFLIDEKRHGLFKRDGDDLVLAVEIPLVKALTGCTLMIPLLGGEKMSLLLDEIIHPSYEKIVEGHGMPNPKSEGRGNMRIKFRINFPTDLSDQQRSDILSLLQDSC</sequence>
<dbReference type="Pfam" id="PF00226">
    <property type="entry name" value="DnaJ"/>
    <property type="match status" value="1"/>
</dbReference>
<dbReference type="AlphaFoldDB" id="A0A835I3J0"/>
<dbReference type="InterPro" id="IPR001623">
    <property type="entry name" value="DnaJ_domain"/>
</dbReference>
<dbReference type="InterPro" id="IPR036869">
    <property type="entry name" value="J_dom_sf"/>
</dbReference>
<dbReference type="PANTHER" id="PTHR24078">
    <property type="entry name" value="DNAJ HOMOLOG SUBFAMILY C MEMBER"/>
    <property type="match status" value="1"/>
</dbReference>
<evidence type="ECO:0000259" key="3">
    <source>
        <dbReference type="PROSITE" id="PS50076"/>
    </source>
</evidence>
<dbReference type="Gene3D" id="1.10.287.110">
    <property type="entry name" value="DnaJ domain"/>
    <property type="match status" value="1"/>
</dbReference>
<dbReference type="InterPro" id="IPR051339">
    <property type="entry name" value="DnaJ_subfamily_B"/>
</dbReference>
<dbReference type="GO" id="GO:0005829">
    <property type="term" value="C:cytosol"/>
    <property type="evidence" value="ECO:0007669"/>
    <property type="project" value="TreeGrafter"/>
</dbReference>
<evidence type="ECO:0000313" key="5">
    <source>
        <dbReference type="Proteomes" id="UP000631114"/>
    </source>
</evidence>
<feature type="region of interest" description="Disordered" evidence="2">
    <location>
        <begin position="63"/>
        <end position="134"/>
    </location>
</feature>